<name>A0A438M3R3_9ACTN</name>
<sequence>MLSGPAQKLPYPGRVSHELELVPGGLARAIEELPLVDHHAHGASARDLSRKAFEELITESDRPIPEWMTPFDSQVGFAILRHCAPVLGLDPHCTPEEYLARRARLGVDEVNRLLLGASGIGHFLVETGYRGEEVLGPSGMAEAAGVPADEVVRLEAVAEQVAADGCAAEAFAARFEEALWERTRTARGLKTIAAYRHGLDFDPARPAAEEVAEAAGRWFAEGGRLADPVLLRHLIWTGIDRGLPLQFHIGFGDPDVDLRRSDPLLLRGLIELAEPAGVPLLLLHCYPYQRHAGFLAHAYPNVFFDVGLGVTFTGARSVALVAESLEAAPFAKILFSSDAWGPAELHHLGALLWRRAMARVLGEFVTEGEWSVGQAMRVAAMVGGENARRVYGLGV</sequence>
<dbReference type="AlphaFoldDB" id="A0A438M3R3"/>
<reference evidence="2 3" key="1">
    <citation type="submission" date="2019-01" db="EMBL/GenBank/DDBJ databases">
        <title>Sequencing the genomes of 1000 actinobacteria strains.</title>
        <authorList>
            <person name="Klenk H.-P."/>
        </authorList>
    </citation>
    <scope>NUCLEOTIDE SEQUENCE [LARGE SCALE GENOMIC DNA]</scope>
    <source>
        <strain evidence="2 3">DSM 43925</strain>
    </source>
</reference>
<dbReference type="GO" id="GO:0016787">
    <property type="term" value="F:hydrolase activity"/>
    <property type="evidence" value="ECO:0007669"/>
    <property type="project" value="InterPro"/>
</dbReference>
<evidence type="ECO:0000259" key="1">
    <source>
        <dbReference type="Pfam" id="PF04909"/>
    </source>
</evidence>
<dbReference type="PANTHER" id="PTHR43383:SF2">
    <property type="entry name" value="AMIDOHYDROLASE 2 FAMILY PROTEIN"/>
    <property type="match status" value="1"/>
</dbReference>
<dbReference type="Proteomes" id="UP000284824">
    <property type="component" value="Unassembled WGS sequence"/>
</dbReference>
<evidence type="ECO:0000313" key="3">
    <source>
        <dbReference type="Proteomes" id="UP000284824"/>
    </source>
</evidence>
<comment type="caution">
    <text evidence="2">The sequence shown here is derived from an EMBL/GenBank/DDBJ whole genome shotgun (WGS) entry which is preliminary data.</text>
</comment>
<dbReference type="Pfam" id="PF04909">
    <property type="entry name" value="Amidohydro_2"/>
    <property type="match status" value="1"/>
</dbReference>
<keyword evidence="3" id="KW-1185">Reference proteome</keyword>
<dbReference type="EMBL" id="SAUN01000001">
    <property type="protein sequence ID" value="RVX40490.1"/>
    <property type="molecule type" value="Genomic_DNA"/>
</dbReference>
<feature type="domain" description="Amidohydrolase-related" evidence="1">
    <location>
        <begin position="144"/>
        <end position="393"/>
    </location>
</feature>
<dbReference type="InterPro" id="IPR006680">
    <property type="entry name" value="Amidohydro-rel"/>
</dbReference>
<evidence type="ECO:0000313" key="2">
    <source>
        <dbReference type="EMBL" id="RVX40490.1"/>
    </source>
</evidence>
<proteinExistence type="predicted"/>
<gene>
    <name evidence="2" type="ORF">EDD27_2901</name>
</gene>
<protein>
    <recommendedName>
        <fullName evidence="1">Amidohydrolase-related domain-containing protein</fullName>
    </recommendedName>
</protein>
<organism evidence="2 3">
    <name type="scientific">Nonomuraea polychroma</name>
    <dbReference type="NCBI Taxonomy" id="46176"/>
    <lineage>
        <taxon>Bacteria</taxon>
        <taxon>Bacillati</taxon>
        <taxon>Actinomycetota</taxon>
        <taxon>Actinomycetes</taxon>
        <taxon>Streptosporangiales</taxon>
        <taxon>Streptosporangiaceae</taxon>
        <taxon>Nonomuraea</taxon>
    </lineage>
</organism>
<accession>A0A438M3R3</accession>
<dbReference type="InterPro" id="IPR032466">
    <property type="entry name" value="Metal_Hydrolase"/>
</dbReference>
<dbReference type="PANTHER" id="PTHR43383">
    <property type="entry name" value="NODULIN 6"/>
    <property type="match status" value="1"/>
</dbReference>
<dbReference type="SUPFAM" id="SSF51556">
    <property type="entry name" value="Metallo-dependent hydrolases"/>
    <property type="match status" value="1"/>
</dbReference>
<dbReference type="Gene3D" id="3.20.20.140">
    <property type="entry name" value="Metal-dependent hydrolases"/>
    <property type="match status" value="1"/>
</dbReference>